<evidence type="ECO:0000256" key="2">
    <source>
        <dbReference type="SAM" id="MobiDB-lite"/>
    </source>
</evidence>
<dbReference type="PANTHER" id="PTHR45670:SF1">
    <property type="entry name" value="E3 UBIQUITIN-PROTEIN LIGASE HECTD1"/>
    <property type="match status" value="1"/>
</dbReference>
<feature type="region of interest" description="Disordered" evidence="2">
    <location>
        <begin position="87"/>
        <end position="110"/>
    </location>
</feature>
<dbReference type="Proteomes" id="UP001479436">
    <property type="component" value="Unassembled WGS sequence"/>
</dbReference>
<proteinExistence type="predicted"/>
<accession>A0ABR2VJ83</accession>
<name>A0ABR2VJ83_9FUNG</name>
<keyword evidence="4" id="KW-1185">Reference proteome</keyword>
<keyword evidence="3" id="KW-0012">Acyltransferase</keyword>
<dbReference type="EMBL" id="JASJQH010012286">
    <property type="protein sequence ID" value="KAK9660432.1"/>
    <property type="molecule type" value="Genomic_DNA"/>
</dbReference>
<dbReference type="EC" id="2.3.2.26" evidence="3"/>
<evidence type="ECO:0000313" key="3">
    <source>
        <dbReference type="EMBL" id="KAK9660432.1"/>
    </source>
</evidence>
<reference evidence="3 4" key="1">
    <citation type="submission" date="2023-04" db="EMBL/GenBank/DDBJ databases">
        <title>Genome of Basidiobolus ranarum AG-B5.</title>
        <authorList>
            <person name="Stajich J.E."/>
            <person name="Carter-House D."/>
            <person name="Gryganskyi A."/>
        </authorList>
    </citation>
    <scope>NUCLEOTIDE SEQUENCE [LARGE SCALE GENOMIC DNA]</scope>
    <source>
        <strain evidence="3 4">AG-B5</strain>
    </source>
</reference>
<keyword evidence="1 3" id="KW-0808">Transferase</keyword>
<sequence length="323" mass="37073">MDRLPDIYHLLFYREGVIDEVVRLSENISISESSDELSEQSIQDERLNDLFEGLRRFRKQVEYNASKQPIEQSDSDENDEFGALYKRETNPEAHSSQSSQIPREKSKTRIKSEEAFGGMRTFERISISLDSRYLGRVRGKEVKTVDDIRKWLHMKSSKFRTNYIDNIRQNKERNFTKGIFSNLQALALQLKGDIIDPLAVDTLVALTEYLKTTEESMTSFEFLQSGLMVNLLEYLTNPHYSLANLSKRQLAFLEIFVGGTHASLTEMDRAKVGGNIPKLGAFSVLVKKLQQSLTQLEPFEVALSYQDPLNEKKVCETLPVTRV</sequence>
<dbReference type="InterPro" id="IPR045322">
    <property type="entry name" value="HECTD1/TRIP12-like"/>
</dbReference>
<gene>
    <name evidence="3" type="primary">UFD4_5</name>
    <name evidence="3" type="ORF">K7432_018247</name>
</gene>
<feature type="compositionally biased region" description="Polar residues" evidence="2">
    <location>
        <begin position="92"/>
        <end position="101"/>
    </location>
</feature>
<dbReference type="PANTHER" id="PTHR45670">
    <property type="entry name" value="E3 UBIQUITIN-PROTEIN LIGASE TRIP12"/>
    <property type="match status" value="1"/>
</dbReference>
<protein>
    <submittedName>
        <fullName evidence="3">Ubiquitin fusion degradation protein 4</fullName>
        <ecNumber evidence="3">2.3.2.26</ecNumber>
    </submittedName>
</protein>
<evidence type="ECO:0000313" key="4">
    <source>
        <dbReference type="Proteomes" id="UP001479436"/>
    </source>
</evidence>
<organism evidence="3 4">
    <name type="scientific">Basidiobolus ranarum</name>
    <dbReference type="NCBI Taxonomy" id="34480"/>
    <lineage>
        <taxon>Eukaryota</taxon>
        <taxon>Fungi</taxon>
        <taxon>Fungi incertae sedis</taxon>
        <taxon>Zoopagomycota</taxon>
        <taxon>Entomophthoromycotina</taxon>
        <taxon>Basidiobolomycetes</taxon>
        <taxon>Basidiobolales</taxon>
        <taxon>Basidiobolaceae</taxon>
        <taxon>Basidiobolus</taxon>
    </lineage>
</organism>
<dbReference type="GO" id="GO:0061630">
    <property type="term" value="F:ubiquitin protein ligase activity"/>
    <property type="evidence" value="ECO:0007669"/>
    <property type="project" value="UniProtKB-EC"/>
</dbReference>
<evidence type="ECO:0000256" key="1">
    <source>
        <dbReference type="ARBA" id="ARBA00022679"/>
    </source>
</evidence>
<comment type="caution">
    <text evidence="3">The sequence shown here is derived from an EMBL/GenBank/DDBJ whole genome shotgun (WGS) entry which is preliminary data.</text>
</comment>